<dbReference type="Gene3D" id="3.50.7.10">
    <property type="entry name" value="GroEL"/>
    <property type="match status" value="1"/>
</dbReference>
<dbReference type="HAMAP" id="MF_00600">
    <property type="entry name" value="CH60"/>
    <property type="match status" value="1"/>
</dbReference>
<dbReference type="Pfam" id="PF00118">
    <property type="entry name" value="Cpn60_TCP1"/>
    <property type="match status" value="1"/>
</dbReference>
<dbReference type="InterPro" id="IPR027410">
    <property type="entry name" value="TCP-1-like_intermed_sf"/>
</dbReference>
<dbReference type="Gene3D" id="1.10.560.10">
    <property type="entry name" value="GroEL-like equatorial domain"/>
    <property type="match status" value="1"/>
</dbReference>
<dbReference type="InterPro" id="IPR027413">
    <property type="entry name" value="GROEL-like_equatorial_sf"/>
</dbReference>
<proteinExistence type="inferred from homology"/>
<dbReference type="NCBIfam" id="TIGR02348">
    <property type="entry name" value="GroEL"/>
    <property type="match status" value="1"/>
</dbReference>
<feature type="region of interest" description="Disordered" evidence="6">
    <location>
        <begin position="548"/>
        <end position="568"/>
    </location>
</feature>
<dbReference type="PROSITE" id="PS00296">
    <property type="entry name" value="CHAPERONINS_CPN60"/>
    <property type="match status" value="1"/>
</dbReference>
<reference evidence="7 8" key="1">
    <citation type="submission" date="2024-03" db="EMBL/GenBank/DDBJ databases">
        <authorList>
            <person name="Brejova B."/>
        </authorList>
    </citation>
    <scope>NUCLEOTIDE SEQUENCE [LARGE SCALE GENOMIC DNA]</scope>
    <source>
        <strain evidence="7 8">CBS 14171</strain>
    </source>
</reference>
<dbReference type="GeneID" id="92206684"/>
<keyword evidence="3" id="KW-0067">ATP-binding</keyword>
<dbReference type="SUPFAM" id="SSF48592">
    <property type="entry name" value="GroEL equatorial domain-like"/>
    <property type="match status" value="1"/>
</dbReference>
<dbReference type="NCBIfam" id="NF000592">
    <property type="entry name" value="PRK00013.1"/>
    <property type="match status" value="1"/>
</dbReference>
<evidence type="ECO:0000256" key="4">
    <source>
        <dbReference type="ARBA" id="ARBA00023186"/>
    </source>
</evidence>
<dbReference type="NCBIfam" id="NF009489">
    <property type="entry name" value="PRK12851.1"/>
    <property type="match status" value="1"/>
</dbReference>
<keyword evidence="8" id="KW-1185">Reference proteome</keyword>
<comment type="similarity">
    <text evidence="1 5">Belongs to the chaperonin (HSP60) family.</text>
</comment>
<evidence type="ECO:0000256" key="1">
    <source>
        <dbReference type="ARBA" id="ARBA00006607"/>
    </source>
</evidence>
<dbReference type="SUPFAM" id="SSF54849">
    <property type="entry name" value="GroEL-intermediate domain like"/>
    <property type="match status" value="1"/>
</dbReference>
<dbReference type="Gene3D" id="3.30.260.10">
    <property type="entry name" value="TCP-1-like chaperonin intermediate domain"/>
    <property type="match status" value="1"/>
</dbReference>
<evidence type="ECO:0000256" key="5">
    <source>
        <dbReference type="RuleBase" id="RU000418"/>
    </source>
</evidence>
<accession>A0ABP0ZHB0</accession>
<evidence type="ECO:0000313" key="7">
    <source>
        <dbReference type="EMBL" id="CAK9437022.1"/>
    </source>
</evidence>
<dbReference type="PANTHER" id="PTHR45633">
    <property type="entry name" value="60 KDA HEAT SHOCK PROTEIN, MITOCHONDRIAL"/>
    <property type="match status" value="1"/>
</dbReference>
<evidence type="ECO:0008006" key="9">
    <source>
        <dbReference type="Google" id="ProtNLM"/>
    </source>
</evidence>
<dbReference type="CDD" id="cd03344">
    <property type="entry name" value="GroEL"/>
    <property type="match status" value="1"/>
</dbReference>
<dbReference type="NCBIfam" id="NF009488">
    <property type="entry name" value="PRK12850.1"/>
    <property type="match status" value="1"/>
</dbReference>
<dbReference type="SUPFAM" id="SSF52029">
    <property type="entry name" value="GroEL apical domain-like"/>
    <property type="match status" value="1"/>
</dbReference>
<dbReference type="Proteomes" id="UP001497383">
    <property type="component" value="Chromosome 2"/>
</dbReference>
<dbReference type="PRINTS" id="PR00298">
    <property type="entry name" value="CHAPERONIN60"/>
</dbReference>
<name>A0ABP0ZHB0_9ASCO</name>
<dbReference type="EMBL" id="OZ022406">
    <property type="protein sequence ID" value="CAK9437022.1"/>
    <property type="molecule type" value="Genomic_DNA"/>
</dbReference>
<dbReference type="RefSeq" id="XP_066828426.1">
    <property type="nucleotide sequence ID" value="XM_066971381.1"/>
</dbReference>
<gene>
    <name evidence="7" type="ORF">LODBEIA_P14880</name>
</gene>
<protein>
    <recommendedName>
        <fullName evidence="9">Heat shock protein 60, mitochondrial</fullName>
    </recommendedName>
</protein>
<keyword evidence="4" id="KW-0143">Chaperone</keyword>
<dbReference type="InterPro" id="IPR002423">
    <property type="entry name" value="Cpn60/GroEL/TCP-1"/>
</dbReference>
<evidence type="ECO:0000256" key="2">
    <source>
        <dbReference type="ARBA" id="ARBA00022741"/>
    </source>
</evidence>
<keyword evidence="2" id="KW-0547">Nucleotide-binding</keyword>
<dbReference type="InterPro" id="IPR001844">
    <property type="entry name" value="Cpn60/GroEL"/>
</dbReference>
<evidence type="ECO:0000313" key="8">
    <source>
        <dbReference type="Proteomes" id="UP001497383"/>
    </source>
</evidence>
<evidence type="ECO:0000256" key="6">
    <source>
        <dbReference type="SAM" id="MobiDB-lite"/>
    </source>
</evidence>
<dbReference type="NCBIfam" id="NF009487">
    <property type="entry name" value="PRK12849.1"/>
    <property type="match status" value="1"/>
</dbReference>
<dbReference type="InterPro" id="IPR018370">
    <property type="entry name" value="Chaperonin_Cpn60_CS"/>
</dbReference>
<evidence type="ECO:0000256" key="3">
    <source>
        <dbReference type="ARBA" id="ARBA00022840"/>
    </source>
</evidence>
<dbReference type="InterPro" id="IPR027409">
    <property type="entry name" value="GroEL-like_apical_dom_sf"/>
</dbReference>
<feature type="compositionally biased region" description="Gly residues" evidence="6">
    <location>
        <begin position="556"/>
        <end position="568"/>
    </location>
</feature>
<organism evidence="7 8">
    <name type="scientific">Lodderomyces beijingensis</name>
    <dbReference type="NCBI Taxonomy" id="1775926"/>
    <lineage>
        <taxon>Eukaryota</taxon>
        <taxon>Fungi</taxon>
        <taxon>Dikarya</taxon>
        <taxon>Ascomycota</taxon>
        <taxon>Saccharomycotina</taxon>
        <taxon>Pichiomycetes</taxon>
        <taxon>Debaryomycetaceae</taxon>
        <taxon>Candida/Lodderomyces clade</taxon>
        <taxon>Lodderomyces</taxon>
    </lineage>
</organism>
<sequence length="568" mass="60310">MLKVNNKQIQRATRTFVRNASYKELKFGVEGRAALLKGVNTLADAVSVTLGPKGRNVLIEQQFGSPKITKDGVTVAKSITLEDKFEDLGAKLLQEVASKTNESAGDGTTSATVLGRSIFTESVKNVAAGCNPMDLRRGSQAAVEAVIDFLQKNKKDITTSEEIAQVATISANGDKEIGDLLASAMEKVGKEGVITVKEGKTLEDELEVTEGMKFDRGYISPYFITNTKTGKVDFENPLVMLSEKKISNIQDILPSLELSNQTRRPLLIVAEDIDGEALAACILNKLRGQVQVCAVKAPGFGDNRKNILGDIAILTGGTVFTDELDIKPSEATIEHLGSAGAVTVTKEDTVVLNGEGSKENLEQRCEQIRSVMDDSTTTEYEKEKLQERLAKLSGGVAVIKVGGASEVEVGEKKDRYEDALNATRAAVQEGILPGGGTALIKATKILDEVKDKAENFDQKLGVDTIRAAITKPAKRIIENAGEEGAVIVGKIYDQADFNVGYDSAKGEFTDMLAAGIIDPFKVVKNGLQDAASVASLLATTECAIVDAPQPPAAGGPPAGMGGGMPGMF</sequence>